<dbReference type="Proteomes" id="UP000617979">
    <property type="component" value="Unassembled WGS sequence"/>
</dbReference>
<reference evidence="2" key="1">
    <citation type="journal article" date="2019" name="Int. J. Syst. Evol. Microbiol.">
        <title>The Global Catalogue of Microorganisms (GCM) 10K type strain sequencing project: providing services to taxonomists for standard genome sequencing and annotation.</title>
        <authorList>
            <consortium name="The Broad Institute Genomics Platform"/>
            <consortium name="The Broad Institute Genome Sequencing Center for Infectious Disease"/>
            <person name="Wu L."/>
            <person name="Ma J."/>
        </authorList>
    </citation>
    <scope>NUCLEOTIDE SEQUENCE [LARGE SCALE GENOMIC DNA]</scope>
    <source>
        <strain evidence="2">CGMCC 1.12404</strain>
    </source>
</reference>
<evidence type="ECO:0000313" key="2">
    <source>
        <dbReference type="Proteomes" id="UP000617979"/>
    </source>
</evidence>
<protein>
    <submittedName>
        <fullName evidence="1">Uncharacterized protein</fullName>
    </submittedName>
</protein>
<proteinExistence type="predicted"/>
<organism evidence="1 2">
    <name type="scientific">Kroppenstedtia guangzhouensis</name>
    <dbReference type="NCBI Taxonomy" id="1274356"/>
    <lineage>
        <taxon>Bacteria</taxon>
        <taxon>Bacillati</taxon>
        <taxon>Bacillota</taxon>
        <taxon>Bacilli</taxon>
        <taxon>Bacillales</taxon>
        <taxon>Thermoactinomycetaceae</taxon>
        <taxon>Kroppenstedtia</taxon>
    </lineage>
</organism>
<keyword evidence="2" id="KW-1185">Reference proteome</keyword>
<evidence type="ECO:0000313" key="1">
    <source>
        <dbReference type="EMBL" id="GGA33748.1"/>
    </source>
</evidence>
<gene>
    <name evidence="1" type="ORF">GCM10007416_03120</name>
</gene>
<sequence>MAVSRDDGHRPRYILIAGLGSLNLTGGELPFEAVRPGVLINYILDGEFVFYHATVALIGYKSRLVRFAPGLAMAVHDSFPANLYKTFDFQYSWSN</sequence>
<dbReference type="EMBL" id="BMEX01000001">
    <property type="protein sequence ID" value="GGA33748.1"/>
    <property type="molecule type" value="Genomic_DNA"/>
</dbReference>
<comment type="caution">
    <text evidence="1">The sequence shown here is derived from an EMBL/GenBank/DDBJ whole genome shotgun (WGS) entry which is preliminary data.</text>
</comment>
<name>A0ABQ1G1L1_9BACL</name>
<accession>A0ABQ1G1L1</accession>